<organism evidence="1 2">
    <name type="scientific">Plenodomus tracheiphilus IPT5</name>
    <dbReference type="NCBI Taxonomy" id="1408161"/>
    <lineage>
        <taxon>Eukaryota</taxon>
        <taxon>Fungi</taxon>
        <taxon>Dikarya</taxon>
        <taxon>Ascomycota</taxon>
        <taxon>Pezizomycotina</taxon>
        <taxon>Dothideomycetes</taxon>
        <taxon>Pleosporomycetidae</taxon>
        <taxon>Pleosporales</taxon>
        <taxon>Pleosporineae</taxon>
        <taxon>Leptosphaeriaceae</taxon>
        <taxon>Plenodomus</taxon>
    </lineage>
</organism>
<gene>
    <name evidence="1" type="ORF">T440DRAFT_356087</name>
</gene>
<dbReference type="Proteomes" id="UP000799423">
    <property type="component" value="Unassembled WGS sequence"/>
</dbReference>
<keyword evidence="2" id="KW-1185">Reference proteome</keyword>
<accession>A0A6A7B5L5</accession>
<dbReference type="AlphaFoldDB" id="A0A6A7B5L5"/>
<evidence type="ECO:0000313" key="1">
    <source>
        <dbReference type="EMBL" id="KAF2850623.1"/>
    </source>
</evidence>
<name>A0A6A7B5L5_9PLEO</name>
<sequence length="78" mass="9195">SDGEIFRKIRLYHRVNDQEAQKRWWSRLEKSKPKDLRQLLRRPSIAAGFDALIDMPGLWAKLQLGALHRLLVLKCDEV</sequence>
<feature type="non-terminal residue" evidence="1">
    <location>
        <position position="1"/>
    </location>
</feature>
<proteinExistence type="predicted"/>
<dbReference type="Pfam" id="PF12520">
    <property type="entry name" value="DUF3723"/>
    <property type="match status" value="1"/>
</dbReference>
<feature type="non-terminal residue" evidence="1">
    <location>
        <position position="78"/>
    </location>
</feature>
<reference evidence="1" key="1">
    <citation type="submission" date="2020-01" db="EMBL/GenBank/DDBJ databases">
        <authorList>
            <consortium name="DOE Joint Genome Institute"/>
            <person name="Haridas S."/>
            <person name="Albert R."/>
            <person name="Binder M."/>
            <person name="Bloem J."/>
            <person name="Labutti K."/>
            <person name="Salamov A."/>
            <person name="Andreopoulos B."/>
            <person name="Baker S.E."/>
            <person name="Barry K."/>
            <person name="Bills G."/>
            <person name="Bluhm B.H."/>
            <person name="Cannon C."/>
            <person name="Castanera R."/>
            <person name="Culley D.E."/>
            <person name="Daum C."/>
            <person name="Ezra D."/>
            <person name="Gonzalez J.B."/>
            <person name="Henrissat B."/>
            <person name="Kuo A."/>
            <person name="Liang C."/>
            <person name="Lipzen A."/>
            <person name="Lutzoni F."/>
            <person name="Magnuson J."/>
            <person name="Mondo S."/>
            <person name="Nolan M."/>
            <person name="Ohm R."/>
            <person name="Pangilinan J."/>
            <person name="Park H.-J."/>
            <person name="Ramirez L."/>
            <person name="Alfaro M."/>
            <person name="Sun H."/>
            <person name="Tritt A."/>
            <person name="Yoshinaga Y."/>
            <person name="Zwiers L.-H."/>
            <person name="Turgeon B.G."/>
            <person name="Goodwin S.B."/>
            <person name="Spatafora J.W."/>
            <person name="Crous P.W."/>
            <person name="Grigoriev I.V."/>
        </authorList>
    </citation>
    <scope>NUCLEOTIDE SEQUENCE</scope>
    <source>
        <strain evidence="1">IPT5</strain>
    </source>
</reference>
<evidence type="ECO:0000313" key="2">
    <source>
        <dbReference type="Proteomes" id="UP000799423"/>
    </source>
</evidence>
<protein>
    <submittedName>
        <fullName evidence="1">Uncharacterized protein</fullName>
    </submittedName>
</protein>
<dbReference type="OrthoDB" id="3945870at2759"/>
<dbReference type="EMBL" id="MU006305">
    <property type="protein sequence ID" value="KAF2850623.1"/>
    <property type="molecule type" value="Genomic_DNA"/>
</dbReference>
<dbReference type="InterPro" id="IPR022198">
    <property type="entry name" value="DUF3723"/>
</dbReference>